<accession>A0A2Y9JAC2</accession>
<dbReference type="Proteomes" id="UP000248482">
    <property type="component" value="Unplaced"/>
</dbReference>
<dbReference type="OrthoDB" id="9801193at2759"/>
<dbReference type="RefSeq" id="XP_022357536.1">
    <property type="nucleotide sequence ID" value="XM_022501828.1"/>
</dbReference>
<feature type="compositionally biased region" description="Polar residues" evidence="1">
    <location>
        <begin position="79"/>
        <end position="95"/>
    </location>
</feature>
<organism evidence="2 3">
    <name type="scientific">Enhydra lutris kenyoni</name>
    <name type="common">northern sea otter</name>
    <dbReference type="NCBI Taxonomy" id="391180"/>
    <lineage>
        <taxon>Eukaryota</taxon>
        <taxon>Metazoa</taxon>
        <taxon>Chordata</taxon>
        <taxon>Craniata</taxon>
        <taxon>Vertebrata</taxon>
        <taxon>Euteleostomi</taxon>
        <taxon>Mammalia</taxon>
        <taxon>Eutheria</taxon>
        <taxon>Laurasiatheria</taxon>
        <taxon>Carnivora</taxon>
        <taxon>Caniformia</taxon>
        <taxon>Musteloidea</taxon>
        <taxon>Mustelidae</taxon>
        <taxon>Lutrinae</taxon>
        <taxon>Enhydra</taxon>
    </lineage>
</organism>
<evidence type="ECO:0000313" key="3">
    <source>
        <dbReference type="RefSeq" id="XP_022357536.1"/>
    </source>
</evidence>
<dbReference type="GeneID" id="111146322"/>
<feature type="region of interest" description="Disordered" evidence="1">
    <location>
        <begin position="73"/>
        <end position="98"/>
    </location>
</feature>
<feature type="region of interest" description="Disordered" evidence="1">
    <location>
        <begin position="121"/>
        <end position="169"/>
    </location>
</feature>
<protein>
    <submittedName>
        <fullName evidence="3">Testis-expressed protein 48</fullName>
    </submittedName>
</protein>
<gene>
    <name evidence="3" type="primary">LOC111146322</name>
</gene>
<name>A0A2Y9JAC2_ENHLU</name>
<dbReference type="AlphaFoldDB" id="A0A2Y9JAC2"/>
<proteinExistence type="predicted"/>
<sequence length="203" mass="22820">MGKVILREGNLHRRVWVLGAGKAILSWERLTQYDPHHAEFPMAPIPWSPPTAHQNLASKIFCLCCRDCEEPHTMDDSKVPSQTQEHQPSNCSGYQTVTTPPTPTSLDLLVFLPFSSPPNGVELSPSGLQKGELSSRSSKHAKEASGLPLGQPLIHPEKKASSTSNNEYEEWNTRVCPRGFYKRNLNRYSQDHWPFQPCHIGRP</sequence>
<dbReference type="KEGG" id="elk:111146322"/>
<reference evidence="3" key="1">
    <citation type="submission" date="2025-08" db="UniProtKB">
        <authorList>
            <consortium name="RefSeq"/>
        </authorList>
    </citation>
    <scope>IDENTIFICATION</scope>
    <source>
        <tissue evidence="3">Blood</tissue>
    </source>
</reference>
<evidence type="ECO:0000313" key="2">
    <source>
        <dbReference type="Proteomes" id="UP000248482"/>
    </source>
</evidence>
<evidence type="ECO:0000256" key="1">
    <source>
        <dbReference type="SAM" id="MobiDB-lite"/>
    </source>
</evidence>
<dbReference type="STRING" id="391180.A0A2Y9JAC2"/>
<keyword evidence="2" id="KW-1185">Reference proteome</keyword>